<keyword evidence="2" id="KW-0503">Monooxygenase</keyword>
<name>A0ABN6QV42_STRNI</name>
<reference evidence="5" key="1">
    <citation type="submission" date="2022-06" db="EMBL/GenBank/DDBJ databases">
        <title>Complete genome sequence of Streptomyces nigrescens HEK616.</title>
        <authorList>
            <person name="Asamizu S."/>
            <person name="Onaka H."/>
        </authorList>
    </citation>
    <scope>NUCLEOTIDE SEQUENCE</scope>
    <source>
        <strain evidence="5">HEK616</strain>
    </source>
</reference>
<evidence type="ECO:0000256" key="2">
    <source>
        <dbReference type="ARBA" id="ARBA00023033"/>
    </source>
</evidence>
<dbReference type="NCBIfam" id="TIGR04020">
    <property type="entry name" value="seco_metab_LLM"/>
    <property type="match status" value="1"/>
</dbReference>
<evidence type="ECO:0000256" key="3">
    <source>
        <dbReference type="SAM" id="MobiDB-lite"/>
    </source>
</evidence>
<evidence type="ECO:0000259" key="4">
    <source>
        <dbReference type="Pfam" id="PF00296"/>
    </source>
</evidence>
<gene>
    <name evidence="5" type="ORF">HEK616_30130</name>
</gene>
<dbReference type="PANTHER" id="PTHR30137:SF8">
    <property type="entry name" value="BLR5498 PROTEIN"/>
    <property type="match status" value="1"/>
</dbReference>
<dbReference type="RefSeq" id="WP_261953416.1">
    <property type="nucleotide sequence ID" value="NZ_AP026073.1"/>
</dbReference>
<feature type="compositionally biased region" description="Low complexity" evidence="3">
    <location>
        <begin position="29"/>
        <end position="41"/>
    </location>
</feature>
<dbReference type="PANTHER" id="PTHR30137">
    <property type="entry name" value="LUCIFERASE-LIKE MONOOXYGENASE"/>
    <property type="match status" value="1"/>
</dbReference>
<dbReference type="InterPro" id="IPR050766">
    <property type="entry name" value="Bact_Lucif_Oxidored"/>
</dbReference>
<keyword evidence="6" id="KW-1185">Reference proteome</keyword>
<dbReference type="EMBL" id="AP026073">
    <property type="protein sequence ID" value="BDM69526.1"/>
    <property type="molecule type" value="Genomic_DNA"/>
</dbReference>
<protein>
    <submittedName>
        <fullName evidence="5">Siderophore biosynthesis protein</fullName>
    </submittedName>
</protein>
<dbReference type="InterPro" id="IPR011251">
    <property type="entry name" value="Luciferase-like_dom"/>
</dbReference>
<dbReference type="SUPFAM" id="SSF51679">
    <property type="entry name" value="Bacterial luciferase-like"/>
    <property type="match status" value="1"/>
</dbReference>
<dbReference type="InterPro" id="IPR024011">
    <property type="entry name" value="Biosynth_lucif-like_mOase_dom"/>
</dbReference>
<proteinExistence type="predicted"/>
<dbReference type="Proteomes" id="UP001059597">
    <property type="component" value="Chromosome"/>
</dbReference>
<keyword evidence="1" id="KW-0560">Oxidoreductase</keyword>
<dbReference type="Gene3D" id="3.20.20.30">
    <property type="entry name" value="Luciferase-like domain"/>
    <property type="match status" value="1"/>
</dbReference>
<dbReference type="InterPro" id="IPR036661">
    <property type="entry name" value="Luciferase-like_sf"/>
</dbReference>
<feature type="region of interest" description="Disordered" evidence="3">
    <location>
        <begin position="21"/>
        <end position="41"/>
    </location>
</feature>
<sequence>MSDLSERLAALTPEQRRVLGQQMRRRAARTGTPPADGSAGGAPARQSLYFFASADTVSAREYYRFVLEAAERADAAGLHAVWLPERHFVDFGGHSPNPSVLAAAVAVRTERLRIRAGSVAAPLHHPARIAEDWAVVDNLSDGRAGISFASGWHPDDFVLARTDYAGRRADTVRIIEQVRAHWRGETLAHPTTAGGTAEVRTGPRPVQPELPIWLTSAGNGETFEAAARAGCGVMTALLGQTLPVLRENIARYRAAWREAGHPGEGDVVVMVHAYVSDRPDLEDYLRSAMHGYLRAYRSQTTAPGEDEAVLLESAYLNFLQGPSLLGSPGKAAEVLGLLGTAGADEVGFLVDFGLPTEDVLAALPALFDCLPAERAR</sequence>
<accession>A0ABN6QV42</accession>
<dbReference type="Pfam" id="PF00296">
    <property type="entry name" value="Bac_luciferase"/>
    <property type="match status" value="1"/>
</dbReference>
<evidence type="ECO:0000256" key="1">
    <source>
        <dbReference type="ARBA" id="ARBA00023002"/>
    </source>
</evidence>
<feature type="domain" description="Luciferase-like" evidence="4">
    <location>
        <begin position="53"/>
        <end position="305"/>
    </location>
</feature>
<evidence type="ECO:0000313" key="5">
    <source>
        <dbReference type="EMBL" id="BDM69526.1"/>
    </source>
</evidence>
<organism evidence="5 6">
    <name type="scientific">Streptomyces nigrescens</name>
    <dbReference type="NCBI Taxonomy" id="1920"/>
    <lineage>
        <taxon>Bacteria</taxon>
        <taxon>Bacillati</taxon>
        <taxon>Actinomycetota</taxon>
        <taxon>Actinomycetes</taxon>
        <taxon>Kitasatosporales</taxon>
        <taxon>Streptomycetaceae</taxon>
        <taxon>Streptomyces</taxon>
    </lineage>
</organism>
<evidence type="ECO:0000313" key="6">
    <source>
        <dbReference type="Proteomes" id="UP001059597"/>
    </source>
</evidence>